<sequence>MRLRYCNITVNKRIHESHNQPLLMRLGSSRVATLQGMRPIGLLLEAAKHEAVSGVEEECSGAVTRERGKEDGTEEASERAIYALEAGCAHGQGSRMTKSQELPILRLAHFGRTLPKMVTSTVP</sequence>
<evidence type="ECO:0000313" key="3">
    <source>
        <dbReference type="Proteomes" id="UP001497512"/>
    </source>
</evidence>
<evidence type="ECO:0000256" key="1">
    <source>
        <dbReference type="SAM" id="MobiDB-lite"/>
    </source>
</evidence>
<keyword evidence="3" id="KW-1185">Reference proteome</keyword>
<evidence type="ECO:0000313" key="2">
    <source>
        <dbReference type="EMBL" id="CAK9215733.1"/>
    </source>
</evidence>
<organism evidence="2 3">
    <name type="scientific">Sphagnum troendelagicum</name>
    <dbReference type="NCBI Taxonomy" id="128251"/>
    <lineage>
        <taxon>Eukaryota</taxon>
        <taxon>Viridiplantae</taxon>
        <taxon>Streptophyta</taxon>
        <taxon>Embryophyta</taxon>
        <taxon>Bryophyta</taxon>
        <taxon>Sphagnophytina</taxon>
        <taxon>Sphagnopsida</taxon>
        <taxon>Sphagnales</taxon>
        <taxon>Sphagnaceae</taxon>
        <taxon>Sphagnum</taxon>
    </lineage>
</organism>
<dbReference type="Proteomes" id="UP001497512">
    <property type="component" value="Chromosome 2"/>
</dbReference>
<feature type="region of interest" description="Disordered" evidence="1">
    <location>
        <begin position="57"/>
        <end position="76"/>
    </location>
</feature>
<dbReference type="EMBL" id="OZ019894">
    <property type="protein sequence ID" value="CAK9215733.1"/>
    <property type="molecule type" value="Genomic_DNA"/>
</dbReference>
<protein>
    <submittedName>
        <fullName evidence="2">Uncharacterized protein</fullName>
    </submittedName>
</protein>
<name>A0ABP0UA44_9BRYO</name>
<accession>A0ABP0UA44</accession>
<gene>
    <name evidence="2" type="ORF">CSSPTR1EN2_LOCUS12882</name>
</gene>
<proteinExistence type="predicted"/>
<reference evidence="2" key="1">
    <citation type="submission" date="2024-02" db="EMBL/GenBank/DDBJ databases">
        <authorList>
            <consortium name="ELIXIR-Norway"/>
            <consortium name="Elixir Norway"/>
        </authorList>
    </citation>
    <scope>NUCLEOTIDE SEQUENCE</scope>
</reference>